<gene>
    <name evidence="1" type="ORF">COO91_03217</name>
</gene>
<protein>
    <submittedName>
        <fullName evidence="1">Uncharacterized protein</fullName>
    </submittedName>
</protein>
<sequence length="37" mass="4173">MGNEYFSKSFVMPNTSASLRDALAFAQYKCPMPNAQR</sequence>
<name>A0A2K8SPB0_9NOSO</name>
<dbReference type="AlphaFoldDB" id="A0A2K8SPB0"/>
<dbReference type="KEGG" id="nfl:COO91_03217"/>
<dbReference type="Proteomes" id="UP000232003">
    <property type="component" value="Chromosome"/>
</dbReference>
<proteinExistence type="predicted"/>
<keyword evidence="2" id="KW-1185">Reference proteome</keyword>
<accession>A0A2K8SPB0</accession>
<organism evidence="1 2">
    <name type="scientific">Nostoc flagelliforme CCNUN1</name>
    <dbReference type="NCBI Taxonomy" id="2038116"/>
    <lineage>
        <taxon>Bacteria</taxon>
        <taxon>Bacillati</taxon>
        <taxon>Cyanobacteriota</taxon>
        <taxon>Cyanophyceae</taxon>
        <taxon>Nostocales</taxon>
        <taxon>Nostocaceae</taxon>
        <taxon>Nostoc</taxon>
    </lineage>
</organism>
<dbReference type="EMBL" id="CP024785">
    <property type="protein sequence ID" value="AUB37279.1"/>
    <property type="molecule type" value="Genomic_DNA"/>
</dbReference>
<evidence type="ECO:0000313" key="1">
    <source>
        <dbReference type="EMBL" id="AUB37279.1"/>
    </source>
</evidence>
<evidence type="ECO:0000313" key="2">
    <source>
        <dbReference type="Proteomes" id="UP000232003"/>
    </source>
</evidence>
<reference evidence="1 2" key="1">
    <citation type="submission" date="2017-11" db="EMBL/GenBank/DDBJ databases">
        <title>Complete genome of a free-living desiccation-tolerant cyanobacterium and its photosynthetic adaptation to extreme terrestrial habitat.</title>
        <authorList>
            <person name="Shang J."/>
        </authorList>
    </citation>
    <scope>NUCLEOTIDE SEQUENCE [LARGE SCALE GENOMIC DNA]</scope>
    <source>
        <strain evidence="1 2">CCNUN1</strain>
    </source>
</reference>